<dbReference type="RefSeq" id="WP_110372659.1">
    <property type="nucleotide sequence ID" value="NZ_JAHBRY010000001.1"/>
</dbReference>
<gene>
    <name evidence="2" type="ORF">C7450_101357</name>
</gene>
<reference evidence="2 3" key="1">
    <citation type="submission" date="2018-05" db="EMBL/GenBank/DDBJ databases">
        <title>Genomic Encyclopedia of Type Strains, Phase IV (KMG-IV): sequencing the most valuable type-strain genomes for metagenomic binning, comparative biology and taxonomic classification.</title>
        <authorList>
            <person name="Goeker M."/>
        </authorList>
    </citation>
    <scope>NUCLEOTIDE SEQUENCE [LARGE SCALE GENOMIC DNA]</scope>
    <source>
        <strain evidence="2 3">DSM 6462</strain>
    </source>
</reference>
<evidence type="ECO:0000313" key="3">
    <source>
        <dbReference type="Proteomes" id="UP000248021"/>
    </source>
</evidence>
<dbReference type="AlphaFoldDB" id="A0A2V3UV36"/>
<evidence type="ECO:0000256" key="1">
    <source>
        <dbReference type="SAM" id="MobiDB-lite"/>
    </source>
</evidence>
<feature type="compositionally biased region" description="Basic and acidic residues" evidence="1">
    <location>
        <begin position="40"/>
        <end position="51"/>
    </location>
</feature>
<accession>A0A2V3UV36</accession>
<dbReference type="EMBL" id="QJJK01000001">
    <property type="protein sequence ID" value="PXW64598.1"/>
    <property type="molecule type" value="Genomic_DNA"/>
</dbReference>
<dbReference type="OrthoDB" id="7193207at2"/>
<dbReference type="Proteomes" id="UP000248021">
    <property type="component" value="Unassembled WGS sequence"/>
</dbReference>
<protein>
    <submittedName>
        <fullName evidence="2">Uncharacterized protein</fullName>
    </submittedName>
</protein>
<organism evidence="2 3">
    <name type="scientific">Chelatococcus asaccharovorans</name>
    <dbReference type="NCBI Taxonomy" id="28210"/>
    <lineage>
        <taxon>Bacteria</taxon>
        <taxon>Pseudomonadati</taxon>
        <taxon>Pseudomonadota</taxon>
        <taxon>Alphaproteobacteria</taxon>
        <taxon>Hyphomicrobiales</taxon>
        <taxon>Chelatococcaceae</taxon>
        <taxon>Chelatococcus</taxon>
    </lineage>
</organism>
<name>A0A2V3UV36_9HYPH</name>
<comment type="caution">
    <text evidence="2">The sequence shown here is derived from an EMBL/GenBank/DDBJ whole genome shotgun (WGS) entry which is preliminary data.</text>
</comment>
<proteinExistence type="predicted"/>
<feature type="region of interest" description="Disordered" evidence="1">
    <location>
        <begin position="1"/>
        <end position="51"/>
    </location>
</feature>
<evidence type="ECO:0000313" key="2">
    <source>
        <dbReference type="EMBL" id="PXW64598.1"/>
    </source>
</evidence>
<sequence>MSGQHSRARKGRQRRPVPHTLPDDLYDYGGGEPAPLSASRRRDPSPGRFDIERLPVIDDWPERVPVTEAEIDIFERYFGEVLDRLFSPNEADSTNGALRKLTSDVNSTP</sequence>
<feature type="region of interest" description="Disordered" evidence="1">
    <location>
        <begin position="88"/>
        <end position="109"/>
    </location>
</feature>
<keyword evidence="3" id="KW-1185">Reference proteome</keyword>
<feature type="compositionally biased region" description="Basic residues" evidence="1">
    <location>
        <begin position="1"/>
        <end position="17"/>
    </location>
</feature>